<protein>
    <submittedName>
        <fullName evidence="1">Uncharacterized protein</fullName>
    </submittedName>
</protein>
<dbReference type="Proteomes" id="UP001258017">
    <property type="component" value="Unassembled WGS sequence"/>
</dbReference>
<reference evidence="1" key="2">
    <citation type="journal article" date="2023" name="Commun. Biol.">
        <title>Intrasexual cuticular hydrocarbon dimorphism in a wasp sheds light on hydrocarbon biosynthesis genes in Hymenoptera.</title>
        <authorList>
            <person name="Moris V.C."/>
            <person name="Podsiadlowski L."/>
            <person name="Martin S."/>
            <person name="Oeyen J.P."/>
            <person name="Donath A."/>
            <person name="Petersen M."/>
            <person name="Wilbrandt J."/>
            <person name="Misof B."/>
            <person name="Liedtke D."/>
            <person name="Thamm M."/>
            <person name="Scheiner R."/>
            <person name="Schmitt T."/>
            <person name="Niehuis O."/>
        </authorList>
    </citation>
    <scope>NUCLEOTIDE SEQUENCE</scope>
    <source>
        <strain evidence="1">GBR_01_08_01A</strain>
    </source>
</reference>
<organism evidence="1 2">
    <name type="scientific">Odynerus spinipes</name>
    <dbReference type="NCBI Taxonomy" id="1348599"/>
    <lineage>
        <taxon>Eukaryota</taxon>
        <taxon>Metazoa</taxon>
        <taxon>Ecdysozoa</taxon>
        <taxon>Arthropoda</taxon>
        <taxon>Hexapoda</taxon>
        <taxon>Insecta</taxon>
        <taxon>Pterygota</taxon>
        <taxon>Neoptera</taxon>
        <taxon>Endopterygota</taxon>
        <taxon>Hymenoptera</taxon>
        <taxon>Apocrita</taxon>
        <taxon>Aculeata</taxon>
        <taxon>Vespoidea</taxon>
        <taxon>Vespidae</taxon>
        <taxon>Eumeninae</taxon>
        <taxon>Odynerus</taxon>
    </lineage>
</organism>
<evidence type="ECO:0000313" key="1">
    <source>
        <dbReference type="EMBL" id="KAK2580841.1"/>
    </source>
</evidence>
<dbReference type="AlphaFoldDB" id="A0AAD9RJK6"/>
<gene>
    <name evidence="1" type="ORF">KPH14_005919</name>
</gene>
<proteinExistence type="predicted"/>
<dbReference type="EMBL" id="JAIFRP010000045">
    <property type="protein sequence ID" value="KAK2580841.1"/>
    <property type="molecule type" value="Genomic_DNA"/>
</dbReference>
<reference evidence="1" key="1">
    <citation type="submission" date="2021-08" db="EMBL/GenBank/DDBJ databases">
        <authorList>
            <person name="Misof B."/>
            <person name="Oliver O."/>
            <person name="Podsiadlowski L."/>
            <person name="Donath A."/>
            <person name="Peters R."/>
            <person name="Mayer C."/>
            <person name="Rust J."/>
            <person name="Gunkel S."/>
            <person name="Lesny P."/>
            <person name="Martin S."/>
            <person name="Oeyen J.P."/>
            <person name="Petersen M."/>
            <person name="Panagiotis P."/>
            <person name="Wilbrandt J."/>
            <person name="Tanja T."/>
        </authorList>
    </citation>
    <scope>NUCLEOTIDE SEQUENCE</scope>
    <source>
        <strain evidence="1">GBR_01_08_01A</strain>
        <tissue evidence="1">Thorax + abdomen</tissue>
    </source>
</reference>
<evidence type="ECO:0000313" key="2">
    <source>
        <dbReference type="Proteomes" id="UP001258017"/>
    </source>
</evidence>
<name>A0AAD9RJK6_9HYME</name>
<keyword evidence="2" id="KW-1185">Reference proteome</keyword>
<sequence length="142" mass="16225">MRKDPRLDPNSRRITCGHANREFGSQSKNSVPVAQLLHERQFGKSLSGIKPEDYSVETDGMLLITLSRPHGVARLSREIANPTARAFSLTERARLLIKVQSYKRRMATGMDRSWIGRYTKVGRYFSFVRYSSSSILPFFESP</sequence>
<comment type="caution">
    <text evidence="1">The sequence shown here is derived from an EMBL/GenBank/DDBJ whole genome shotgun (WGS) entry which is preliminary data.</text>
</comment>
<accession>A0AAD9RJK6</accession>